<dbReference type="eggNOG" id="COG1051">
    <property type="taxonomic scope" value="Bacteria"/>
</dbReference>
<reference evidence="8" key="1">
    <citation type="submission" date="2006-10" db="EMBL/GenBank/DDBJ databases">
        <title>Complete sequence of Solibacter usitatus Ellin6076.</title>
        <authorList>
            <consortium name="US DOE Joint Genome Institute"/>
            <person name="Copeland A."/>
            <person name="Lucas S."/>
            <person name="Lapidus A."/>
            <person name="Barry K."/>
            <person name="Detter J.C."/>
            <person name="Glavina del Rio T."/>
            <person name="Hammon N."/>
            <person name="Israni S."/>
            <person name="Dalin E."/>
            <person name="Tice H."/>
            <person name="Pitluck S."/>
            <person name="Thompson L.S."/>
            <person name="Brettin T."/>
            <person name="Bruce D."/>
            <person name="Han C."/>
            <person name="Tapia R."/>
            <person name="Gilna P."/>
            <person name="Schmutz J."/>
            <person name="Larimer F."/>
            <person name="Land M."/>
            <person name="Hauser L."/>
            <person name="Kyrpides N."/>
            <person name="Mikhailova N."/>
            <person name="Janssen P.H."/>
            <person name="Kuske C.R."/>
            <person name="Richardson P."/>
        </authorList>
    </citation>
    <scope>NUCLEOTIDE SEQUENCE</scope>
    <source>
        <strain evidence="8">Ellin6076</strain>
    </source>
</reference>
<name>Q020Q9_SOLUE</name>
<dbReference type="Gene3D" id="3.90.79.10">
    <property type="entry name" value="Nucleoside Triphosphate Pyrophosphohydrolase"/>
    <property type="match status" value="1"/>
</dbReference>
<evidence type="ECO:0000256" key="2">
    <source>
        <dbReference type="ARBA" id="ARBA00001946"/>
    </source>
</evidence>
<keyword evidence="3" id="KW-0479">Metal-binding</keyword>
<dbReference type="GO" id="GO:0046872">
    <property type="term" value="F:metal ion binding"/>
    <property type="evidence" value="ECO:0007669"/>
    <property type="project" value="UniProtKB-KW"/>
</dbReference>
<dbReference type="FunCoup" id="Q020Q9">
    <property type="interactions" value="222"/>
</dbReference>
<feature type="domain" description="Nudix hydrolase" evidence="7">
    <location>
        <begin position="2"/>
        <end position="139"/>
    </location>
</feature>
<evidence type="ECO:0000259" key="7">
    <source>
        <dbReference type="PROSITE" id="PS51462"/>
    </source>
</evidence>
<dbReference type="KEGG" id="sus:Acid_3613"/>
<keyword evidence="6" id="KW-0464">Manganese</keyword>
<dbReference type="InterPro" id="IPR015797">
    <property type="entry name" value="NUDIX_hydrolase-like_dom_sf"/>
</dbReference>
<evidence type="ECO:0000256" key="6">
    <source>
        <dbReference type="ARBA" id="ARBA00023211"/>
    </source>
</evidence>
<keyword evidence="4 8" id="KW-0378">Hydrolase</keyword>
<gene>
    <name evidence="8" type="ordered locus">Acid_3613</name>
</gene>
<proteinExistence type="predicted"/>
<dbReference type="AlphaFoldDB" id="Q020Q9"/>
<dbReference type="GO" id="GO:0010945">
    <property type="term" value="F:coenzyme A diphosphatase activity"/>
    <property type="evidence" value="ECO:0007669"/>
    <property type="project" value="InterPro"/>
</dbReference>
<protein>
    <submittedName>
        <fullName evidence="8">NUDIX hydrolase</fullName>
    </submittedName>
</protein>
<evidence type="ECO:0000313" key="8">
    <source>
        <dbReference type="EMBL" id="ABJ84585.1"/>
    </source>
</evidence>
<dbReference type="PANTHER" id="PTHR12992">
    <property type="entry name" value="NUDIX HYDROLASE"/>
    <property type="match status" value="1"/>
</dbReference>
<dbReference type="EMBL" id="CP000473">
    <property type="protein sequence ID" value="ABJ84585.1"/>
    <property type="molecule type" value="Genomic_DNA"/>
</dbReference>
<organism evidence="8">
    <name type="scientific">Solibacter usitatus (strain Ellin6076)</name>
    <dbReference type="NCBI Taxonomy" id="234267"/>
    <lineage>
        <taxon>Bacteria</taxon>
        <taxon>Pseudomonadati</taxon>
        <taxon>Acidobacteriota</taxon>
        <taxon>Terriglobia</taxon>
        <taxon>Bryobacterales</taxon>
        <taxon>Solibacteraceae</taxon>
        <taxon>Candidatus Solibacter</taxon>
    </lineage>
</organism>
<sequence length="170" mass="19192">MTQPDAAVAIVHARGPGESVLLIRRTERHDDPWSGHWSFPGGRCDPQDRDPLATALRELYEECGIRLEREQMEEALPHTVARRLTPPYLLVAPFVFGVNAELPTVLDPREAAAALWLPLSDLRDPARHDKRPMLGRAPESLFPCVELAGTPLWGFTYRLLTEWLDIAPRE</sequence>
<evidence type="ECO:0000256" key="4">
    <source>
        <dbReference type="ARBA" id="ARBA00022801"/>
    </source>
</evidence>
<dbReference type="HOGENOM" id="CLU_040940_5_3_0"/>
<evidence type="ECO:0000256" key="5">
    <source>
        <dbReference type="ARBA" id="ARBA00022842"/>
    </source>
</evidence>
<dbReference type="OrthoDB" id="289720at2"/>
<dbReference type="InterPro" id="IPR045121">
    <property type="entry name" value="CoAse"/>
</dbReference>
<dbReference type="CDD" id="cd03426">
    <property type="entry name" value="NUDIX_CoAse_Nudt7"/>
    <property type="match status" value="1"/>
</dbReference>
<comment type="cofactor">
    <cofactor evidence="1">
        <name>Mn(2+)</name>
        <dbReference type="ChEBI" id="CHEBI:29035"/>
    </cofactor>
</comment>
<dbReference type="InterPro" id="IPR000086">
    <property type="entry name" value="NUDIX_hydrolase_dom"/>
</dbReference>
<dbReference type="PROSITE" id="PS51462">
    <property type="entry name" value="NUDIX"/>
    <property type="match status" value="1"/>
</dbReference>
<accession>Q020Q9</accession>
<comment type="cofactor">
    <cofactor evidence="2">
        <name>Mg(2+)</name>
        <dbReference type="ChEBI" id="CHEBI:18420"/>
    </cofactor>
</comment>
<dbReference type="Pfam" id="PF00293">
    <property type="entry name" value="NUDIX"/>
    <property type="match status" value="1"/>
</dbReference>
<keyword evidence="5" id="KW-0460">Magnesium</keyword>
<dbReference type="PANTHER" id="PTHR12992:SF11">
    <property type="entry name" value="MITOCHONDRIAL COENZYME A DIPHOSPHATASE NUDT8"/>
    <property type="match status" value="1"/>
</dbReference>
<evidence type="ECO:0000256" key="1">
    <source>
        <dbReference type="ARBA" id="ARBA00001936"/>
    </source>
</evidence>
<evidence type="ECO:0000256" key="3">
    <source>
        <dbReference type="ARBA" id="ARBA00022723"/>
    </source>
</evidence>
<dbReference type="SUPFAM" id="SSF55811">
    <property type="entry name" value="Nudix"/>
    <property type="match status" value="1"/>
</dbReference>
<dbReference type="STRING" id="234267.Acid_3613"/>
<dbReference type="InParanoid" id="Q020Q9"/>